<organism evidence="3 4">
    <name type="scientific">Mesorhabditis spiculigera</name>
    <dbReference type="NCBI Taxonomy" id="96644"/>
    <lineage>
        <taxon>Eukaryota</taxon>
        <taxon>Metazoa</taxon>
        <taxon>Ecdysozoa</taxon>
        <taxon>Nematoda</taxon>
        <taxon>Chromadorea</taxon>
        <taxon>Rhabditida</taxon>
        <taxon>Rhabditina</taxon>
        <taxon>Rhabditomorpha</taxon>
        <taxon>Rhabditoidea</taxon>
        <taxon>Rhabditidae</taxon>
        <taxon>Mesorhabditinae</taxon>
        <taxon>Mesorhabditis</taxon>
    </lineage>
</organism>
<name>A0AA36DF80_9BILA</name>
<dbReference type="Proteomes" id="UP001177023">
    <property type="component" value="Unassembled WGS sequence"/>
</dbReference>
<dbReference type="EMBL" id="CATQJA010002704">
    <property type="protein sequence ID" value="CAJ0585371.1"/>
    <property type="molecule type" value="Genomic_DNA"/>
</dbReference>
<accession>A0AA36DF80</accession>
<keyword evidence="1" id="KW-0175">Coiled coil</keyword>
<feature type="coiled-coil region" evidence="1">
    <location>
        <begin position="248"/>
        <end position="282"/>
    </location>
</feature>
<comment type="caution">
    <text evidence="3">The sequence shown here is derived from an EMBL/GenBank/DDBJ whole genome shotgun (WGS) entry which is preliminary data.</text>
</comment>
<sequence>MLEDRLATVRQIYAPKVKGKRTRNDSAAGPSGTMLPPAHPGNTRMAAYRVPSAVSVFSQVPKSMAGRSPRQELLTDAREQLLNAKKNCAKLVQENTILKTRLLKLSTHSGKREQHLQKLLHRGQFEPAESYDTNEALTMVDMGRRLVKSEALIKQQKAVIESFDELMTHHERLYGKYKSLKKENKYLKERIARLEAIDKADPELGEWSREDLLKLVKKLETQALKAPIRAAVATLEEQTRVGKLLGELSTISKNLEDSQQENDNLKTEVDTLVRELEQARMVQKDARPFGVPPLDMKSIGGESDSQAEVEAEMPNIEDFAEEDRMDLMSSEIYEQVMVHAARLRIAKQLGLND</sequence>
<evidence type="ECO:0000256" key="1">
    <source>
        <dbReference type="SAM" id="Coils"/>
    </source>
</evidence>
<feature type="non-terminal residue" evidence="3">
    <location>
        <position position="353"/>
    </location>
</feature>
<gene>
    <name evidence="3" type="ORF">MSPICULIGERA_LOCUS23397</name>
</gene>
<protein>
    <submittedName>
        <fullName evidence="3">Uncharacterized protein</fullName>
    </submittedName>
</protein>
<evidence type="ECO:0000256" key="2">
    <source>
        <dbReference type="SAM" id="MobiDB-lite"/>
    </source>
</evidence>
<dbReference type="AlphaFoldDB" id="A0AA36DF80"/>
<keyword evidence="4" id="KW-1185">Reference proteome</keyword>
<evidence type="ECO:0000313" key="4">
    <source>
        <dbReference type="Proteomes" id="UP001177023"/>
    </source>
</evidence>
<reference evidence="3" key="1">
    <citation type="submission" date="2023-06" db="EMBL/GenBank/DDBJ databases">
        <authorList>
            <person name="Delattre M."/>
        </authorList>
    </citation>
    <scope>NUCLEOTIDE SEQUENCE</scope>
    <source>
        <strain evidence="3">AF72</strain>
    </source>
</reference>
<feature type="region of interest" description="Disordered" evidence="2">
    <location>
        <begin position="18"/>
        <end position="38"/>
    </location>
</feature>
<evidence type="ECO:0000313" key="3">
    <source>
        <dbReference type="EMBL" id="CAJ0585371.1"/>
    </source>
</evidence>
<proteinExistence type="predicted"/>